<feature type="region of interest" description="Disordered" evidence="1">
    <location>
        <begin position="293"/>
        <end position="313"/>
    </location>
</feature>
<feature type="region of interest" description="Disordered" evidence="1">
    <location>
        <begin position="1"/>
        <end position="98"/>
    </location>
</feature>
<organism evidence="2">
    <name type="scientific">Micromonas pusilla</name>
    <name type="common">Picoplanktonic green alga</name>
    <name type="synonym">Chromulina pusilla</name>
    <dbReference type="NCBI Taxonomy" id="38833"/>
    <lineage>
        <taxon>Eukaryota</taxon>
        <taxon>Viridiplantae</taxon>
        <taxon>Chlorophyta</taxon>
        <taxon>Mamiellophyceae</taxon>
        <taxon>Mamiellales</taxon>
        <taxon>Mamiellaceae</taxon>
        <taxon>Micromonas</taxon>
    </lineage>
</organism>
<dbReference type="AlphaFoldDB" id="A0A7S0D8V8"/>
<feature type="compositionally biased region" description="Low complexity" evidence="1">
    <location>
        <begin position="83"/>
        <end position="95"/>
    </location>
</feature>
<accession>A0A7S0D8V8</accession>
<protein>
    <submittedName>
        <fullName evidence="2">Uncharacterized protein</fullName>
    </submittedName>
</protein>
<name>A0A7S0D8V8_MICPS</name>
<feature type="compositionally biased region" description="Low complexity" evidence="1">
    <location>
        <begin position="24"/>
        <end position="47"/>
    </location>
</feature>
<sequence>MSGRERDQGVPSSSGRRERRSRGESTPSRPDARSTRSGRSGRSGASRDFVRGGGAEIQSLSSPLRTPAPVRVPLDKSWVRPPSASSVGSAKSAASRKFKRDDTLNGYLERLRDVEALCDLAVSRTKQSGHELPKPLAEFEKRKTEVLRCVNEMKDLPGSEQILNGKVSDEMFRELRYTAKRLDEYNQIPIDPLASLLSGLGLLSPTSQKEKIPQVTRLSQLNETSESLLTIEEILTSQMSVLNWTLDDAVIPPAEQTITTPKGVKVSVNDDGKSPFQEEATCCWCCSSAPIPEQKDQKEKKGRNKQDAKTASR</sequence>
<dbReference type="EMBL" id="HBEN01011600">
    <property type="protein sequence ID" value="CAD8446611.1"/>
    <property type="molecule type" value="Transcribed_RNA"/>
</dbReference>
<evidence type="ECO:0000256" key="1">
    <source>
        <dbReference type="SAM" id="MobiDB-lite"/>
    </source>
</evidence>
<reference evidence="2" key="1">
    <citation type="submission" date="2021-01" db="EMBL/GenBank/DDBJ databases">
        <authorList>
            <person name="Corre E."/>
            <person name="Pelletier E."/>
            <person name="Niang G."/>
            <person name="Scheremetjew M."/>
            <person name="Finn R."/>
            <person name="Kale V."/>
            <person name="Holt S."/>
            <person name="Cochrane G."/>
            <person name="Meng A."/>
            <person name="Brown T."/>
            <person name="Cohen L."/>
        </authorList>
    </citation>
    <scope>NUCLEOTIDE SEQUENCE</scope>
    <source>
        <strain evidence="2">CCAC1681</strain>
    </source>
</reference>
<gene>
    <name evidence="2" type="ORF">MSP1401_LOCUS9627</name>
</gene>
<evidence type="ECO:0000313" key="2">
    <source>
        <dbReference type="EMBL" id="CAD8446611.1"/>
    </source>
</evidence>
<proteinExistence type="predicted"/>